<organism evidence="2 3">
    <name type="scientific">Brevibacillus ruminantium</name>
    <dbReference type="NCBI Taxonomy" id="2950604"/>
    <lineage>
        <taxon>Bacteria</taxon>
        <taxon>Bacillati</taxon>
        <taxon>Bacillota</taxon>
        <taxon>Bacilli</taxon>
        <taxon>Bacillales</taxon>
        <taxon>Paenibacillaceae</taxon>
        <taxon>Brevibacillus</taxon>
    </lineage>
</organism>
<protein>
    <submittedName>
        <fullName evidence="2">DNA polymerase III subunit gamma/tau</fullName>
    </submittedName>
</protein>
<evidence type="ECO:0000313" key="3">
    <source>
        <dbReference type="Proteomes" id="UP001056500"/>
    </source>
</evidence>
<keyword evidence="3" id="KW-1185">Reference proteome</keyword>
<reference evidence="2" key="1">
    <citation type="submission" date="2022-06" db="EMBL/GenBank/DDBJ databases">
        <title>Genome sequencing of Brevibacillus sp. BB3-R1.</title>
        <authorList>
            <person name="Heo J."/>
            <person name="Lee D."/>
            <person name="Won M."/>
            <person name="Han B.-H."/>
            <person name="Hong S.-B."/>
            <person name="Kwon S.-W."/>
        </authorList>
    </citation>
    <scope>NUCLEOTIDE SEQUENCE</scope>
    <source>
        <strain evidence="2">BB3-R1</strain>
    </source>
</reference>
<gene>
    <name evidence="2" type="ORF">NDK47_12030</name>
</gene>
<dbReference type="Gene3D" id="3.30.1490.480">
    <property type="entry name" value="Endolytic murein transglycosylase"/>
    <property type="match status" value="1"/>
</dbReference>
<evidence type="ECO:0000313" key="2">
    <source>
        <dbReference type="EMBL" id="USG67955.1"/>
    </source>
</evidence>
<evidence type="ECO:0000256" key="1">
    <source>
        <dbReference type="SAM" id="MobiDB-lite"/>
    </source>
</evidence>
<feature type="region of interest" description="Disordered" evidence="1">
    <location>
        <begin position="64"/>
        <end position="154"/>
    </location>
</feature>
<sequence length="225" mass="23783">MKKTEILFGFGAGLLVATSILGALSQLGGPTEAESQTLTREQIEKLAEQSQLVVLSKEEFDQLKQEKKLSLPIAEPPKQPAVPSSPPPEVPKTATPKAPSTGDSVVKASSPPSKPSQPELSQANEPAAPQSSGPASSVMETPAAPVSIQQETAKETKSITIPYKATAEGVARTLVESGILNADNRFVDTLRAQDKLDRIRVGTYQIPLGASEEEIVKIIATPPKK</sequence>
<proteinExistence type="predicted"/>
<dbReference type="RefSeq" id="WP_251875104.1">
    <property type="nucleotide sequence ID" value="NZ_CP098755.1"/>
</dbReference>
<accession>A0ABY4WLC9</accession>
<feature type="compositionally biased region" description="Low complexity" evidence="1">
    <location>
        <begin position="126"/>
        <end position="137"/>
    </location>
</feature>
<feature type="compositionally biased region" description="Pro residues" evidence="1">
    <location>
        <begin position="74"/>
        <end position="90"/>
    </location>
</feature>
<dbReference type="EMBL" id="CP098755">
    <property type="protein sequence ID" value="USG67955.1"/>
    <property type="molecule type" value="Genomic_DNA"/>
</dbReference>
<dbReference type="Proteomes" id="UP001056500">
    <property type="component" value="Chromosome"/>
</dbReference>
<name>A0ABY4WLC9_9BACL</name>